<keyword evidence="2" id="KW-1015">Disulfide bond</keyword>
<dbReference type="Gene3D" id="2.60.120.200">
    <property type="match status" value="2"/>
</dbReference>
<dbReference type="InterPro" id="IPR013320">
    <property type="entry name" value="ConA-like_dom_sf"/>
</dbReference>
<gene>
    <name evidence="6" type="ORF">GCM10007876_39830</name>
</gene>
<name>A0AA37SEB7_9GAMM</name>
<keyword evidence="7" id="KW-1185">Reference proteome</keyword>
<evidence type="ECO:0000313" key="6">
    <source>
        <dbReference type="EMBL" id="GLQ33503.1"/>
    </source>
</evidence>
<dbReference type="Pfam" id="PF20419">
    <property type="entry name" value="DUF6701"/>
    <property type="match status" value="1"/>
</dbReference>
<dbReference type="Pfam" id="PF13385">
    <property type="entry name" value="Laminin_G_3"/>
    <property type="match status" value="2"/>
</dbReference>
<evidence type="ECO:0000256" key="3">
    <source>
        <dbReference type="SAM" id="MobiDB-lite"/>
    </source>
</evidence>
<evidence type="ECO:0000259" key="5">
    <source>
        <dbReference type="SMART" id="SM00560"/>
    </source>
</evidence>
<proteinExistence type="predicted"/>
<evidence type="ECO:0000256" key="1">
    <source>
        <dbReference type="ARBA" id="ARBA00022729"/>
    </source>
</evidence>
<dbReference type="SMART" id="SM00560">
    <property type="entry name" value="LamGL"/>
    <property type="match status" value="1"/>
</dbReference>
<reference evidence="6" key="1">
    <citation type="journal article" date="2014" name="Int. J. Syst. Evol. Microbiol.">
        <title>Complete genome sequence of Corynebacterium casei LMG S-19264T (=DSM 44701T), isolated from a smear-ripened cheese.</title>
        <authorList>
            <consortium name="US DOE Joint Genome Institute (JGI-PGF)"/>
            <person name="Walter F."/>
            <person name="Albersmeier A."/>
            <person name="Kalinowski J."/>
            <person name="Ruckert C."/>
        </authorList>
    </citation>
    <scope>NUCLEOTIDE SEQUENCE</scope>
    <source>
        <strain evidence="6">NBRC 110071</strain>
    </source>
</reference>
<evidence type="ECO:0000256" key="4">
    <source>
        <dbReference type="SAM" id="SignalP"/>
    </source>
</evidence>
<feature type="compositionally biased region" description="Low complexity" evidence="3">
    <location>
        <begin position="644"/>
        <end position="653"/>
    </location>
</feature>
<dbReference type="InterPro" id="IPR046524">
    <property type="entry name" value="DUF6701"/>
</dbReference>
<feature type="domain" description="LamG-like jellyroll fold" evidence="5">
    <location>
        <begin position="253"/>
        <end position="386"/>
    </location>
</feature>
<feature type="region of interest" description="Disordered" evidence="3">
    <location>
        <begin position="419"/>
        <end position="461"/>
    </location>
</feature>
<protein>
    <recommendedName>
        <fullName evidence="5">LamG-like jellyroll fold domain-containing protein</fullName>
    </recommendedName>
</protein>
<dbReference type="InterPro" id="IPR006558">
    <property type="entry name" value="LamG-like"/>
</dbReference>
<evidence type="ECO:0000313" key="7">
    <source>
        <dbReference type="Proteomes" id="UP001161389"/>
    </source>
</evidence>
<feature type="chain" id="PRO_5041253439" description="LamG-like jellyroll fold domain-containing protein" evidence="4">
    <location>
        <begin position="22"/>
        <end position="1525"/>
    </location>
</feature>
<dbReference type="SUPFAM" id="SSF49899">
    <property type="entry name" value="Concanavalin A-like lectins/glucanases"/>
    <property type="match status" value="2"/>
</dbReference>
<dbReference type="RefSeq" id="WP_284383953.1">
    <property type="nucleotide sequence ID" value="NZ_BSNM01000027.1"/>
</dbReference>
<dbReference type="PANTHER" id="PTHR42535">
    <property type="entry name" value="OOKINETE PROTEIN, PUTATIVE-RELATED"/>
    <property type="match status" value="1"/>
</dbReference>
<comment type="caution">
    <text evidence="6">The sequence shown here is derived from an EMBL/GenBank/DDBJ whole genome shotgun (WGS) entry which is preliminary data.</text>
</comment>
<accession>A0AA37SEB7</accession>
<reference evidence="6" key="2">
    <citation type="submission" date="2023-01" db="EMBL/GenBank/DDBJ databases">
        <title>Draft genome sequence of Litoribrevibacter albus strain NBRC 110071.</title>
        <authorList>
            <person name="Sun Q."/>
            <person name="Mori K."/>
        </authorList>
    </citation>
    <scope>NUCLEOTIDE SEQUENCE</scope>
    <source>
        <strain evidence="6">NBRC 110071</strain>
    </source>
</reference>
<keyword evidence="1 4" id="KW-0732">Signal</keyword>
<sequence length="1525" mass="162763">MRQVRLLIILMMSLFASLVEADYCLDVFPDSVTSNSSATLNVPTWSSNDHLQATSGTDSFDPGDTFKASGQISGDYSIVSTGTSVRLYFTSLTISGNVELNAGGNPKDLIIVVDGSIQINGNPTINAILYATGSISYNGNGDNTASITGAVTSENTVSIDNVNQVSYDSSYILDADFGSLCSPFPQPTAYWSFNSITGLNVSDDSGNGHDGILGANSTGDGDEPVGQCGVYLEYDGADDFVNVADDAALDIEDELTVAVWIRPDRYPSSGLMTILSKDENYEFHLNPDGTINWWWNNSSGFTREFDSNTSVPLNQWTHVAIVYSRSQGTQTIYINGVADASRSYTNQSLRTNNDPLQIGNDQYFSGRYFSGDIDEVYVFEAALSQTLVQNLMETEPEFCGDDDALAFYIFDQETWNGTAGEVSDGSGNGADGRAVNGAQNRESDPARTGSPGTCQYGDFDGQDDYLTTDDSTTLLQISNDYSTAVWVKGAVVSDQNQWAGIYTKSNPSGGTNHWNLQRENFNDALVVFHGSNSWDTGISLTQVSESWHHVGLVYSGTTMTSYLDGVQVSSSTFSSSPGNGDGHLNIGADRTQSGDFVWNGSIDELYIFNEAISSDDMAQLYNQTRPCESTPSCRIDYVDQFSSTSYSNSDGSSDWTTNNWVEENDDGSPTGDQVQIVSGELRISGGGISQRRIYRAVNLGNAISAELSFDIRESGAEPTDSISVEVYDGSSWTTLETFNGSLGSGGSRNYDLSSYLSSDFRVRFVENASWYNDYFYIDNLVISGVCQNLDHLEISVSENASTCSPVAVTIKACEDSAVPCVTPVSDYAEEINLTVSSNRGDWSTNSAQGSIDNGTADDGAATYQFVASDGGSAVLNLTYIYADKVTITASDLVNNLSVTSGVVTFSDNAFLVKWDDSIHSGSETDPTVAVAGRDHSATITYIAKDSVTNECQVVGSYTGADKPVFVWMTPATGVFTGAQTQPSLKDMADSDDVVLPFDQPAVSNLNLDFTNGVANVDLVTSDVGQFSFSILDDSGFVQDEQGNAIDVLGTSSQVTVRPFGFALDIGGTCTIPSGDRGSNSNATLATDHTKTPGFKAAGENFDLSVKGVLWASEDDGDSDGIPDDFSNLYNNACVPSLGNESSAVSLGLQVSGFIPSGGTQGDLSVNAVSGFSNGLASQTLSYDEVGSVDITATLDDYLGASGADASGQILNLGRFYPHHFSVTSNTPVLNDATGWGCDFTYQSQLFNFETDIKLTVTAKELGGETTNNYGNDYYKLGTPSAIASFTNGASSAASLKDYTVAASAAVSGLNDYDGEVEILFSGYQLAYDKAGKPVAEDKPFEAIINWILPKEALTDSDGACVDDPANCASVTVADIQGTEIRYGRAVVGNNNGSELMPLELPLRVELWMDVSASGAASQYSFVTNTNDTCSGDTWTDSNITLSEYKGKIVSGDTTGSFNGFANGVGVLELSAPGVNNQGSVNVTFDVDEWLHFDFYNRGDEDPTGTGTFGVYSGRPPIFYMRESYR</sequence>
<feature type="region of interest" description="Disordered" evidence="3">
    <location>
        <begin position="644"/>
        <end position="671"/>
    </location>
</feature>
<organism evidence="6 7">
    <name type="scientific">Litoribrevibacter albus</name>
    <dbReference type="NCBI Taxonomy" id="1473156"/>
    <lineage>
        <taxon>Bacteria</taxon>
        <taxon>Pseudomonadati</taxon>
        <taxon>Pseudomonadota</taxon>
        <taxon>Gammaproteobacteria</taxon>
        <taxon>Oceanospirillales</taxon>
        <taxon>Oceanospirillaceae</taxon>
        <taxon>Litoribrevibacter</taxon>
    </lineage>
</organism>
<feature type="signal peptide" evidence="4">
    <location>
        <begin position="1"/>
        <end position="21"/>
    </location>
</feature>
<dbReference type="Proteomes" id="UP001161389">
    <property type="component" value="Unassembled WGS sequence"/>
</dbReference>
<dbReference type="PANTHER" id="PTHR42535:SF2">
    <property type="entry name" value="CHROMOSOME UNDETERMINED SCAFFOLD_146, WHOLE GENOME SHOTGUN SEQUENCE"/>
    <property type="match status" value="1"/>
</dbReference>
<dbReference type="EMBL" id="BSNM01000027">
    <property type="protein sequence ID" value="GLQ33503.1"/>
    <property type="molecule type" value="Genomic_DNA"/>
</dbReference>
<evidence type="ECO:0000256" key="2">
    <source>
        <dbReference type="ARBA" id="ARBA00023157"/>
    </source>
</evidence>